<feature type="region of interest" description="Disordered" evidence="1">
    <location>
        <begin position="596"/>
        <end position="626"/>
    </location>
</feature>
<keyword evidence="2" id="KW-0732">Signal</keyword>
<feature type="compositionally biased region" description="Basic and acidic residues" evidence="1">
    <location>
        <begin position="966"/>
        <end position="977"/>
    </location>
</feature>
<accession>A0ABR4BHL7</accession>
<feature type="compositionally biased region" description="Polar residues" evidence="1">
    <location>
        <begin position="803"/>
        <end position="816"/>
    </location>
</feature>
<feature type="region of interest" description="Disordered" evidence="1">
    <location>
        <begin position="783"/>
        <end position="999"/>
    </location>
</feature>
<feature type="compositionally biased region" description="Acidic residues" evidence="1">
    <location>
        <begin position="877"/>
        <end position="889"/>
    </location>
</feature>
<dbReference type="EMBL" id="JBHFEH010000006">
    <property type="protein sequence ID" value="KAL2057135.1"/>
    <property type="molecule type" value="Genomic_DNA"/>
</dbReference>
<comment type="caution">
    <text evidence="3">The sequence shown here is derived from an EMBL/GenBank/DDBJ whole genome shotgun (WGS) entry which is preliminary data.</text>
</comment>
<proteinExistence type="predicted"/>
<feature type="region of interest" description="Disordered" evidence="1">
    <location>
        <begin position="451"/>
        <end position="511"/>
    </location>
</feature>
<feature type="compositionally biased region" description="Pro residues" evidence="1">
    <location>
        <begin position="499"/>
        <end position="509"/>
    </location>
</feature>
<protein>
    <submittedName>
        <fullName evidence="3">Uncharacterized protein</fullName>
    </submittedName>
</protein>
<feature type="compositionally biased region" description="Basic and acidic residues" evidence="1">
    <location>
        <begin position="451"/>
        <end position="469"/>
    </location>
</feature>
<name>A0ABR4BHL7_9LECA</name>
<feature type="signal peptide" evidence="2">
    <location>
        <begin position="1"/>
        <end position="18"/>
    </location>
</feature>
<feature type="compositionally biased region" description="Pro residues" evidence="1">
    <location>
        <begin position="937"/>
        <end position="959"/>
    </location>
</feature>
<feature type="region of interest" description="Disordered" evidence="1">
    <location>
        <begin position="704"/>
        <end position="740"/>
    </location>
</feature>
<feature type="region of interest" description="Disordered" evidence="1">
    <location>
        <begin position="199"/>
        <end position="243"/>
    </location>
</feature>
<feature type="compositionally biased region" description="Basic residues" evidence="1">
    <location>
        <begin position="470"/>
        <end position="479"/>
    </location>
</feature>
<feature type="compositionally biased region" description="Basic and acidic residues" evidence="1">
    <location>
        <begin position="841"/>
        <end position="873"/>
    </location>
</feature>
<feature type="region of interest" description="Disordered" evidence="1">
    <location>
        <begin position="302"/>
        <end position="325"/>
    </location>
</feature>
<evidence type="ECO:0000313" key="3">
    <source>
        <dbReference type="EMBL" id="KAL2057135.1"/>
    </source>
</evidence>
<reference evidence="3 4" key="1">
    <citation type="submission" date="2024-09" db="EMBL/GenBank/DDBJ databases">
        <title>Rethinking Asexuality: The Enigmatic Case of Functional Sexual Genes in Lepraria (Stereocaulaceae).</title>
        <authorList>
            <person name="Doellman M."/>
            <person name="Sun Y."/>
            <person name="Barcenas-Pena A."/>
            <person name="Lumbsch H.T."/>
            <person name="Grewe F."/>
        </authorList>
    </citation>
    <scope>NUCLEOTIDE SEQUENCE [LARGE SCALE GENOMIC DNA]</scope>
    <source>
        <strain evidence="3 4">Grewe 0041</strain>
    </source>
</reference>
<dbReference type="PANTHER" id="PTHR48148">
    <property type="entry name" value="KERATINOCYTE PROLINE-RICH PROTEIN"/>
    <property type="match status" value="1"/>
</dbReference>
<feature type="compositionally biased region" description="Basic and acidic residues" evidence="1">
    <location>
        <begin position="821"/>
        <end position="834"/>
    </location>
</feature>
<sequence length="999" mass="107984">MKANLIVTAVMAASGVSAQSMTMTVDPTLSASAPTSSTSNHTEYYNTCTTSTEAIETATTTETYCPICEAMSMSTYPGGSLTTYATVYKAQCPTGIEDKTYTITEPCPSAGLEDDHTPQGYVVTTVPCGCKENTPVAITTPGPAYIAAAKTLPAAAPAAPTPESSPAGTSAAAPAAAPAAPAAAPAAAPVGAPAEAAAAPAAPGAPAETPAEAPAAAPASAPAEAPAEAPAAAPAGVPAEAPAAGTAPPYPVSGAPVNIAAAATGTGASNATNIKPFTGSAATTLAFPMSFVFGLEFYGPRPAQTSRMPQQQPRPRAQQQHTKRRIQLSDIAKPTRPEIKKTPVKAPAGSEFESFWSWVTGCMDNVKAKASTQAPVNDINVKRNVPAQSRTAPVSSNPNASTSRFRFATSVTLRAREAEQAAREDQLEYEAEHYSLWVEIVYIYKSMKEKGAKKKSEAARQKEREARQRAREKRAKQRVARGPDGAAEEQSRPGRRPTTSPPSPLPPRPSQIIDAIAPDERLPITRKPIPAFSKNKRAVAKHAVKITQQPELHKSVHLTKTPANSYRVQGEAESIFDYKRKSSNVTVWGDFMRKPSEPSERLAKLPPHVSTPLAPREQAQDRSDYHKRNGSAWTFTVPGKDDVLVHNTQPIFPNLNLPESINESPESQVIVDPRVCGLCGTLNSPKTHYNDRGVWLCTACRSPASAKEVPPPPATPRKIPKRYRTRSGPRSKGKSTRRDEDAETFLFTEGQCECCDSFLPPIKIFELDMYTCQWHSKELIDPASEPENMRQSMKPEPLRSYHQRSASTNAPVTPLTSDPFARFDSDDTFARRQSPEFQEMFARRSRDMHRTNEDDFRPPPPKKDDGYVRKDSSTSEFDYDYDYDYDYDNDVPPPAPPSIKDAPLLSSKAIKPPPPPSTHYSRNSTRQSFYPDTPHTSPSPPSPPVPPPKITNSAPMPPHPTRKRTPKDSIKGKDKDSTPTPYTARNTLRFPRRATPDSG</sequence>
<dbReference type="Proteomes" id="UP001590951">
    <property type="component" value="Unassembled WGS sequence"/>
</dbReference>
<feature type="compositionally biased region" description="Basic residues" evidence="1">
    <location>
        <begin position="718"/>
        <end position="735"/>
    </location>
</feature>
<feature type="chain" id="PRO_5047013481" evidence="2">
    <location>
        <begin position="19"/>
        <end position="999"/>
    </location>
</feature>
<evidence type="ECO:0000256" key="2">
    <source>
        <dbReference type="SAM" id="SignalP"/>
    </source>
</evidence>
<keyword evidence="4" id="KW-1185">Reference proteome</keyword>
<feature type="compositionally biased region" description="Polar residues" evidence="1">
    <location>
        <begin position="918"/>
        <end position="930"/>
    </location>
</feature>
<organism evidence="3 4">
    <name type="scientific">Lepraria finkii</name>
    <dbReference type="NCBI Taxonomy" id="1340010"/>
    <lineage>
        <taxon>Eukaryota</taxon>
        <taxon>Fungi</taxon>
        <taxon>Dikarya</taxon>
        <taxon>Ascomycota</taxon>
        <taxon>Pezizomycotina</taxon>
        <taxon>Lecanoromycetes</taxon>
        <taxon>OSLEUM clade</taxon>
        <taxon>Lecanoromycetidae</taxon>
        <taxon>Lecanorales</taxon>
        <taxon>Lecanorineae</taxon>
        <taxon>Stereocaulaceae</taxon>
        <taxon>Lepraria</taxon>
    </lineage>
</organism>
<evidence type="ECO:0000313" key="4">
    <source>
        <dbReference type="Proteomes" id="UP001590951"/>
    </source>
</evidence>
<evidence type="ECO:0000256" key="1">
    <source>
        <dbReference type="SAM" id="MobiDB-lite"/>
    </source>
</evidence>
<gene>
    <name evidence="3" type="ORF">ABVK25_002874</name>
</gene>
<feature type="compositionally biased region" description="Low complexity" evidence="1">
    <location>
        <begin position="307"/>
        <end position="320"/>
    </location>
</feature>
<dbReference type="PANTHER" id="PTHR48148:SF3">
    <property type="entry name" value="KERATINOCYTE PROLINE-RICH PROTEIN"/>
    <property type="match status" value="1"/>
</dbReference>